<reference evidence="2 3" key="1">
    <citation type="submission" date="2021-12" db="EMBL/GenBank/DDBJ databases">
        <title>Genome sequencing of bacteria with rrn-lacking chromosome and rrn-plasmid.</title>
        <authorList>
            <person name="Anda M."/>
            <person name="Iwasaki W."/>
        </authorList>
    </citation>
    <scope>NUCLEOTIDE SEQUENCE [LARGE SCALE GENOMIC DNA]</scope>
    <source>
        <strain evidence="2 3">DSM 100852</strain>
    </source>
</reference>
<keyword evidence="1" id="KW-0732">Signal</keyword>
<accession>A0AAU9DJ21</accession>
<dbReference type="KEGG" id="fax:FUAX_35870"/>
<gene>
    <name evidence="2" type="ORF">FUAX_35870</name>
</gene>
<name>A0AAU9DJ21_9BACT</name>
<proteinExistence type="predicted"/>
<evidence type="ECO:0000313" key="3">
    <source>
        <dbReference type="Proteomes" id="UP001348817"/>
    </source>
</evidence>
<organism evidence="2 3">
    <name type="scientific">Fulvitalea axinellae</name>
    <dbReference type="NCBI Taxonomy" id="1182444"/>
    <lineage>
        <taxon>Bacteria</taxon>
        <taxon>Pseudomonadati</taxon>
        <taxon>Bacteroidota</taxon>
        <taxon>Cytophagia</taxon>
        <taxon>Cytophagales</taxon>
        <taxon>Persicobacteraceae</taxon>
        <taxon>Fulvitalea</taxon>
    </lineage>
</organism>
<feature type="chain" id="PRO_5043684064" description="Lipocalin-like domain-containing protein" evidence="1">
    <location>
        <begin position="24"/>
        <end position="324"/>
    </location>
</feature>
<sequence>MGKCNLILALVMAMVFFSCSSNDSDGSGDVSVQKSLLAGNWNVTSLAVIMDSYDSEVAMPRSMVEKTLEKEANLMADMIGASFDEDGTGAMAGASIDWKLPEEGKLVTENARSQSGHLKMYGLLDQKAHTWEIVSISDSRMELTTPIEVHNGKTMDIEGRLRMVLEKLSVSRNETLKQMNGTPVTEDHLKGLWQLAEASQQSSQLRTDMSFMEKALVDMMLEAFTGDHSMILDDNSGMVSSYAAALPKWTLAPETMTIIANAGQVNMFTENDDSIDLAQTEELTIKIMDYEVNKAVLELNWPVKKKKDGVDTFQDMKLRLVVAR</sequence>
<evidence type="ECO:0000313" key="2">
    <source>
        <dbReference type="EMBL" id="BDD11155.1"/>
    </source>
</evidence>
<dbReference type="RefSeq" id="WP_338392669.1">
    <property type="nucleotide sequence ID" value="NZ_AP025314.1"/>
</dbReference>
<dbReference type="PROSITE" id="PS51257">
    <property type="entry name" value="PROKAR_LIPOPROTEIN"/>
    <property type="match status" value="1"/>
</dbReference>
<dbReference type="AlphaFoldDB" id="A0AAU9DJ21"/>
<feature type="signal peptide" evidence="1">
    <location>
        <begin position="1"/>
        <end position="23"/>
    </location>
</feature>
<evidence type="ECO:0000256" key="1">
    <source>
        <dbReference type="SAM" id="SignalP"/>
    </source>
</evidence>
<protein>
    <recommendedName>
        <fullName evidence="4">Lipocalin-like domain-containing protein</fullName>
    </recommendedName>
</protein>
<dbReference type="EMBL" id="AP025314">
    <property type="protein sequence ID" value="BDD11155.1"/>
    <property type="molecule type" value="Genomic_DNA"/>
</dbReference>
<dbReference type="Proteomes" id="UP001348817">
    <property type="component" value="Chromosome"/>
</dbReference>
<keyword evidence="3" id="KW-1185">Reference proteome</keyword>
<evidence type="ECO:0008006" key="4">
    <source>
        <dbReference type="Google" id="ProtNLM"/>
    </source>
</evidence>